<feature type="region of interest" description="Disordered" evidence="1">
    <location>
        <begin position="213"/>
        <end position="246"/>
    </location>
</feature>
<dbReference type="AlphaFoldDB" id="A0AAJ6ZYD5"/>
<organism evidence="2">
    <name type="scientific">Papilio xuthus</name>
    <name type="common">Asian swallowtail butterfly</name>
    <dbReference type="NCBI Taxonomy" id="66420"/>
    <lineage>
        <taxon>Eukaryota</taxon>
        <taxon>Metazoa</taxon>
        <taxon>Ecdysozoa</taxon>
        <taxon>Arthropoda</taxon>
        <taxon>Hexapoda</taxon>
        <taxon>Insecta</taxon>
        <taxon>Pterygota</taxon>
        <taxon>Neoptera</taxon>
        <taxon>Endopterygota</taxon>
        <taxon>Lepidoptera</taxon>
        <taxon>Glossata</taxon>
        <taxon>Ditrysia</taxon>
        <taxon>Papilionoidea</taxon>
        <taxon>Papilionidae</taxon>
        <taxon>Papilioninae</taxon>
        <taxon>Papilio</taxon>
    </lineage>
</organism>
<sequence>YFLEVLTSARLSSECNEIQLHADGSWSAHTPPPRAPLPAAPLPEPVTLIPDDLEIIPVEGTGGGKRAAVGEGRTPKSTEALVDLTSDSEDEVPLKRKVPQPKHTPPADIKADDYSSSNAEAVSSSGYRSPGACASACGVISLDSPSPPSAHSPPAPAAHPHPAHPAHTADTSPPQDCTTNNSDREGNESAPTHWAPYADAERDNHEVYRSFLTDIRARPSDRPHQAEPKKSRQSYRDNRSLDRARQPDYCRARTCRASIGYLQL</sequence>
<dbReference type="RefSeq" id="XP_013181506.1">
    <property type="nucleotide sequence ID" value="XM_013326052.1"/>
</dbReference>
<dbReference type="Proteomes" id="UP000694872">
    <property type="component" value="Unplaced"/>
</dbReference>
<dbReference type="KEGG" id="pxu:106127804"/>
<evidence type="ECO:0000256" key="1">
    <source>
        <dbReference type="SAM" id="MobiDB-lite"/>
    </source>
</evidence>
<feature type="compositionally biased region" description="Low complexity" evidence="1">
    <location>
        <begin position="165"/>
        <end position="174"/>
    </location>
</feature>
<feature type="compositionally biased region" description="Pro residues" evidence="1">
    <location>
        <begin position="30"/>
        <end position="44"/>
    </location>
</feature>
<accession>A0AAJ6ZYD5</accession>
<proteinExistence type="predicted"/>
<feature type="region of interest" description="Disordered" evidence="1">
    <location>
        <begin position="57"/>
        <end position="201"/>
    </location>
</feature>
<reference evidence="2" key="1">
    <citation type="submission" date="2025-08" db="UniProtKB">
        <authorList>
            <consortium name="RefSeq"/>
        </authorList>
    </citation>
    <scope>IDENTIFICATION</scope>
</reference>
<dbReference type="GeneID" id="106127804"/>
<name>A0AAJ6ZYD5_PAPXU</name>
<feature type="compositionally biased region" description="Low complexity" evidence="1">
    <location>
        <begin position="115"/>
        <end position="125"/>
    </location>
</feature>
<feature type="region of interest" description="Disordered" evidence="1">
    <location>
        <begin position="24"/>
        <end position="44"/>
    </location>
</feature>
<protein>
    <submittedName>
        <fullName evidence="2">Predicted GPI-anchored protein 58</fullName>
    </submittedName>
</protein>
<feature type="compositionally biased region" description="Pro residues" evidence="1">
    <location>
        <begin position="145"/>
        <end position="159"/>
    </location>
</feature>
<gene>
    <name evidence="2" type="primary">LOC106127804</name>
</gene>
<feature type="non-terminal residue" evidence="2">
    <location>
        <position position="1"/>
    </location>
</feature>
<evidence type="ECO:0000313" key="2">
    <source>
        <dbReference type="RefSeq" id="XP_013181506.1"/>
    </source>
</evidence>
<feature type="compositionally biased region" description="Basic and acidic residues" evidence="1">
    <location>
        <begin position="215"/>
        <end position="246"/>
    </location>
</feature>